<accession>A0A8H7QP50</accession>
<dbReference type="OrthoDB" id="2226231at2759"/>
<comment type="caution">
    <text evidence="2">The sequence shown here is derived from an EMBL/GenBank/DDBJ whole genome shotgun (WGS) entry which is preliminary data.</text>
</comment>
<dbReference type="AlphaFoldDB" id="A0A8H7QP50"/>
<feature type="signal peptide" evidence="1">
    <location>
        <begin position="1"/>
        <end position="17"/>
    </location>
</feature>
<keyword evidence="1" id="KW-0732">Signal</keyword>
<evidence type="ECO:0000313" key="3">
    <source>
        <dbReference type="Proteomes" id="UP000603453"/>
    </source>
</evidence>
<keyword evidence="3" id="KW-1185">Reference proteome</keyword>
<evidence type="ECO:0000256" key="1">
    <source>
        <dbReference type="SAM" id="SignalP"/>
    </source>
</evidence>
<name>A0A8H7QP50_9FUNG</name>
<feature type="chain" id="PRO_5034203851" evidence="1">
    <location>
        <begin position="18"/>
        <end position="250"/>
    </location>
</feature>
<evidence type="ECO:0000313" key="2">
    <source>
        <dbReference type="EMBL" id="KAG2195859.1"/>
    </source>
</evidence>
<dbReference type="EMBL" id="JAEPRD010000160">
    <property type="protein sequence ID" value="KAG2195859.1"/>
    <property type="molecule type" value="Genomic_DNA"/>
</dbReference>
<dbReference type="Proteomes" id="UP000603453">
    <property type="component" value="Unassembled WGS sequence"/>
</dbReference>
<reference evidence="2" key="1">
    <citation type="submission" date="2020-12" db="EMBL/GenBank/DDBJ databases">
        <title>Metabolic potential, ecology and presence of endohyphal bacteria is reflected in genomic diversity of Mucoromycotina.</title>
        <authorList>
            <person name="Muszewska A."/>
            <person name="Okrasinska A."/>
            <person name="Steczkiewicz K."/>
            <person name="Drgas O."/>
            <person name="Orlowska M."/>
            <person name="Perlinska-Lenart U."/>
            <person name="Aleksandrzak-Piekarczyk T."/>
            <person name="Szatraj K."/>
            <person name="Zielenkiewicz U."/>
            <person name="Pilsyk S."/>
            <person name="Malc E."/>
            <person name="Mieczkowski P."/>
            <person name="Kruszewska J.S."/>
            <person name="Biernat P."/>
            <person name="Pawlowska J."/>
        </authorList>
    </citation>
    <scope>NUCLEOTIDE SEQUENCE</scope>
    <source>
        <strain evidence="2">WA0000017839</strain>
    </source>
</reference>
<organism evidence="2 3">
    <name type="scientific">Mucor saturninus</name>
    <dbReference type="NCBI Taxonomy" id="64648"/>
    <lineage>
        <taxon>Eukaryota</taxon>
        <taxon>Fungi</taxon>
        <taxon>Fungi incertae sedis</taxon>
        <taxon>Mucoromycota</taxon>
        <taxon>Mucoromycotina</taxon>
        <taxon>Mucoromycetes</taxon>
        <taxon>Mucorales</taxon>
        <taxon>Mucorineae</taxon>
        <taxon>Mucoraceae</taxon>
        <taxon>Mucor</taxon>
    </lineage>
</organism>
<proteinExistence type="predicted"/>
<protein>
    <submittedName>
        <fullName evidence="2">Uncharacterized protein</fullName>
    </submittedName>
</protein>
<sequence>MGVLLQISAWAVTTIAADYTFHRYLCPKDTKIPIATVIAVNEIEEPKKVVQTMAWQIASQPNSLLFDFSGLGIDRQQIFDVLHSNLSPLVTAGVKISSDNANVMEITLQSTNVLLLKQTRSILKHRGMKLIKPSIYLLPTSTLSHDPQTLYWVVRIFHLPLDATLLLDQDQHRKKLAEAVTNSFNQSAITVKPKNIFYETVTRLSNTIYTGTVSVLMEEDVFKKSVITAQRRFVYLSFYKHHFEIDIKSL</sequence>
<gene>
    <name evidence="2" type="ORF">INT47_012400</name>
</gene>